<dbReference type="PANTHER" id="PTHR36540">
    <property type="entry name" value="PYRIMIDINE/PURINE NUCLEOSIDE PHOSPHORYLASE"/>
    <property type="match status" value="1"/>
</dbReference>
<protein>
    <recommendedName>
        <fullName evidence="3">Pyrimidine/purine nucleoside phosphorylase</fullName>
        <ecNumber evidence="3">2.4.2.1</ecNumber>
        <ecNumber evidence="3">2.4.2.2</ecNumber>
    </recommendedName>
    <alternativeName>
        <fullName evidence="3">Adenosine phosphorylase</fullName>
    </alternativeName>
    <alternativeName>
        <fullName evidence="3">Cytidine phosphorylase</fullName>
    </alternativeName>
    <alternativeName>
        <fullName evidence="3">Guanosine phosphorylase</fullName>
    </alternativeName>
    <alternativeName>
        <fullName evidence="3">Inosine phosphorylase</fullName>
    </alternativeName>
    <alternativeName>
        <fullName evidence="3">Thymidine phosphorylase</fullName>
    </alternativeName>
    <alternativeName>
        <fullName evidence="3">Uridine phosphorylase</fullName>
    </alternativeName>
    <alternativeName>
        <fullName evidence="3">Xanthosine phosphorylase</fullName>
    </alternativeName>
</protein>
<comment type="catalytic activity">
    <reaction evidence="3">
        <text>inosine + phosphate = alpha-D-ribose 1-phosphate + hypoxanthine</text>
        <dbReference type="Rhea" id="RHEA:27646"/>
        <dbReference type="ChEBI" id="CHEBI:17368"/>
        <dbReference type="ChEBI" id="CHEBI:17596"/>
        <dbReference type="ChEBI" id="CHEBI:43474"/>
        <dbReference type="ChEBI" id="CHEBI:57720"/>
        <dbReference type="EC" id="2.4.2.1"/>
    </reaction>
</comment>
<evidence type="ECO:0000256" key="2">
    <source>
        <dbReference type="ARBA" id="ARBA00022679"/>
    </source>
</evidence>
<reference evidence="4 5" key="1">
    <citation type="submission" date="2024-02" db="EMBL/GenBank/DDBJ databases">
        <title>Bacteria isolated from the canopy kelp, Nereocystis luetkeana.</title>
        <authorList>
            <person name="Pfister C.A."/>
            <person name="Younker I.T."/>
            <person name="Light S.H."/>
        </authorList>
    </citation>
    <scope>NUCLEOTIDE SEQUENCE [LARGE SCALE GENOMIC DNA]</scope>
    <source>
        <strain evidence="4 5">TI.2.07</strain>
    </source>
</reference>
<evidence type="ECO:0000313" key="5">
    <source>
        <dbReference type="Proteomes" id="UP001366060"/>
    </source>
</evidence>
<gene>
    <name evidence="3" type="primary">ppnP</name>
    <name evidence="4" type="ORF">V6255_05405</name>
</gene>
<keyword evidence="1 3" id="KW-0328">Glycosyltransferase</keyword>
<dbReference type="PANTHER" id="PTHR36540:SF1">
    <property type="entry name" value="PYRIMIDINE_PURINE NUCLEOSIDE PHOSPHORYLASE"/>
    <property type="match status" value="1"/>
</dbReference>
<keyword evidence="5" id="KW-1185">Reference proteome</keyword>
<accession>A0ABU9H9L5</accession>
<dbReference type="RefSeq" id="WP_025563590.1">
    <property type="nucleotide sequence ID" value="NZ_JBAKBA010000009.1"/>
</dbReference>
<comment type="caution">
    <text evidence="4">The sequence shown here is derived from an EMBL/GenBank/DDBJ whole genome shotgun (WGS) entry which is preliminary data.</text>
</comment>
<comment type="catalytic activity">
    <reaction evidence="3">
        <text>uridine + phosphate = alpha-D-ribose 1-phosphate + uracil</text>
        <dbReference type="Rhea" id="RHEA:24388"/>
        <dbReference type="ChEBI" id="CHEBI:16704"/>
        <dbReference type="ChEBI" id="CHEBI:17568"/>
        <dbReference type="ChEBI" id="CHEBI:43474"/>
        <dbReference type="ChEBI" id="CHEBI:57720"/>
        <dbReference type="EC" id="2.4.2.2"/>
    </reaction>
</comment>
<dbReference type="HAMAP" id="MF_01537">
    <property type="entry name" value="Nucleos_phosphorylase_PpnP"/>
    <property type="match status" value="1"/>
</dbReference>
<organism evidence="4 5">
    <name type="scientific">Psychromonas arctica</name>
    <dbReference type="NCBI Taxonomy" id="168275"/>
    <lineage>
        <taxon>Bacteria</taxon>
        <taxon>Pseudomonadati</taxon>
        <taxon>Pseudomonadota</taxon>
        <taxon>Gammaproteobacteria</taxon>
        <taxon>Alteromonadales</taxon>
        <taxon>Psychromonadaceae</taxon>
        <taxon>Psychromonas</taxon>
    </lineage>
</organism>
<keyword evidence="2 3" id="KW-0808">Transferase</keyword>
<dbReference type="CDD" id="cd20296">
    <property type="entry name" value="cupin_PpnP-like"/>
    <property type="match status" value="1"/>
</dbReference>
<comment type="catalytic activity">
    <reaction evidence="3">
        <text>a purine D-ribonucleoside + phosphate = a purine nucleobase + alpha-D-ribose 1-phosphate</text>
        <dbReference type="Rhea" id="RHEA:19805"/>
        <dbReference type="ChEBI" id="CHEBI:26386"/>
        <dbReference type="ChEBI" id="CHEBI:43474"/>
        <dbReference type="ChEBI" id="CHEBI:57720"/>
        <dbReference type="ChEBI" id="CHEBI:142355"/>
        <dbReference type="EC" id="2.4.2.1"/>
    </reaction>
</comment>
<dbReference type="Proteomes" id="UP001366060">
    <property type="component" value="Unassembled WGS sequence"/>
</dbReference>
<evidence type="ECO:0000256" key="3">
    <source>
        <dbReference type="HAMAP-Rule" id="MF_01537"/>
    </source>
</evidence>
<evidence type="ECO:0000313" key="4">
    <source>
        <dbReference type="EMBL" id="MEL0658574.1"/>
    </source>
</evidence>
<dbReference type="InterPro" id="IPR014710">
    <property type="entry name" value="RmlC-like_jellyroll"/>
</dbReference>
<dbReference type="Gene3D" id="2.60.120.10">
    <property type="entry name" value="Jelly Rolls"/>
    <property type="match status" value="1"/>
</dbReference>
<dbReference type="EMBL" id="JBAKBA010000009">
    <property type="protein sequence ID" value="MEL0658574.1"/>
    <property type="molecule type" value="Genomic_DNA"/>
</dbReference>
<evidence type="ECO:0000256" key="1">
    <source>
        <dbReference type="ARBA" id="ARBA00022676"/>
    </source>
</evidence>
<comment type="catalytic activity">
    <reaction evidence="3">
        <text>xanthosine + phosphate = alpha-D-ribose 1-phosphate + xanthine</text>
        <dbReference type="Rhea" id="RHEA:27638"/>
        <dbReference type="ChEBI" id="CHEBI:17712"/>
        <dbReference type="ChEBI" id="CHEBI:18107"/>
        <dbReference type="ChEBI" id="CHEBI:43474"/>
        <dbReference type="ChEBI" id="CHEBI:57720"/>
        <dbReference type="EC" id="2.4.2.1"/>
    </reaction>
</comment>
<comment type="catalytic activity">
    <reaction evidence="3">
        <text>cytidine + phosphate = cytosine + alpha-D-ribose 1-phosphate</text>
        <dbReference type="Rhea" id="RHEA:52540"/>
        <dbReference type="ChEBI" id="CHEBI:16040"/>
        <dbReference type="ChEBI" id="CHEBI:17562"/>
        <dbReference type="ChEBI" id="CHEBI:43474"/>
        <dbReference type="ChEBI" id="CHEBI:57720"/>
        <dbReference type="EC" id="2.4.2.2"/>
    </reaction>
</comment>
<name>A0ABU9H9L5_9GAMM</name>
<dbReference type="InterPro" id="IPR011051">
    <property type="entry name" value="RmlC_Cupin_sf"/>
</dbReference>
<proteinExistence type="inferred from homology"/>
<sequence length="95" mass="10555">MSFQANEYFDGNVKSIAFQTATLPATVGVMEVGEYTFGTEAYEYMTVVSGSLTVKLVDTTEWKTYNAGETFEVEANSSFDVKVVVQTAYLCLYKK</sequence>
<comment type="catalytic activity">
    <reaction evidence="3">
        <text>guanosine + phosphate = alpha-D-ribose 1-phosphate + guanine</text>
        <dbReference type="Rhea" id="RHEA:13233"/>
        <dbReference type="ChEBI" id="CHEBI:16235"/>
        <dbReference type="ChEBI" id="CHEBI:16750"/>
        <dbReference type="ChEBI" id="CHEBI:43474"/>
        <dbReference type="ChEBI" id="CHEBI:57720"/>
        <dbReference type="EC" id="2.4.2.1"/>
    </reaction>
</comment>
<dbReference type="InterPro" id="IPR009664">
    <property type="entry name" value="Ppnp"/>
</dbReference>
<dbReference type="SUPFAM" id="SSF51182">
    <property type="entry name" value="RmlC-like cupins"/>
    <property type="match status" value="1"/>
</dbReference>
<dbReference type="EC" id="2.4.2.1" evidence="3"/>
<comment type="catalytic activity">
    <reaction evidence="3">
        <text>thymidine + phosphate = 2-deoxy-alpha-D-ribose 1-phosphate + thymine</text>
        <dbReference type="Rhea" id="RHEA:16037"/>
        <dbReference type="ChEBI" id="CHEBI:17748"/>
        <dbReference type="ChEBI" id="CHEBI:17821"/>
        <dbReference type="ChEBI" id="CHEBI:43474"/>
        <dbReference type="ChEBI" id="CHEBI:57259"/>
        <dbReference type="EC" id="2.4.2.2"/>
    </reaction>
</comment>
<dbReference type="EC" id="2.4.2.2" evidence="3"/>
<comment type="similarity">
    <text evidence="3">Belongs to the nucleoside phosphorylase PpnP family.</text>
</comment>
<comment type="function">
    <text evidence="3">Catalyzes the phosphorolysis of diverse nucleosides, yielding D-ribose 1-phosphate and the respective free bases. Can use uridine, adenosine, guanosine, cytidine, thymidine, inosine and xanthosine as substrates. Also catalyzes the reverse reactions.</text>
</comment>
<comment type="catalytic activity">
    <reaction evidence="3">
        <text>adenosine + phosphate = alpha-D-ribose 1-phosphate + adenine</text>
        <dbReference type="Rhea" id="RHEA:27642"/>
        <dbReference type="ChEBI" id="CHEBI:16335"/>
        <dbReference type="ChEBI" id="CHEBI:16708"/>
        <dbReference type="ChEBI" id="CHEBI:43474"/>
        <dbReference type="ChEBI" id="CHEBI:57720"/>
        <dbReference type="EC" id="2.4.2.1"/>
    </reaction>
</comment>
<dbReference type="Pfam" id="PF06865">
    <property type="entry name" value="Ppnp"/>
    <property type="match status" value="1"/>
</dbReference>